<accession>A0A1S8MCE3</accession>
<proteinExistence type="inferred from homology"/>
<dbReference type="Proteomes" id="UP000190951">
    <property type="component" value="Chromosome"/>
</dbReference>
<dbReference type="EMBL" id="CP096983">
    <property type="protein sequence ID" value="URZ12333.1"/>
    <property type="molecule type" value="Genomic_DNA"/>
</dbReference>
<dbReference type="KEGG" id="crw:CROST_030550"/>
<reference evidence="3 4" key="1">
    <citation type="submission" date="2022-04" db="EMBL/GenBank/DDBJ databases">
        <title>Genome sequence of C. roseum typestrain.</title>
        <authorList>
            <person name="Poehlein A."/>
            <person name="Schoch T."/>
            <person name="Duerre P."/>
            <person name="Daniel R."/>
        </authorList>
    </citation>
    <scope>NUCLEOTIDE SEQUENCE [LARGE SCALE GENOMIC DNA]</scope>
    <source>
        <strain evidence="3 4">DSM 7320</strain>
    </source>
</reference>
<dbReference type="PROSITE" id="PS00143">
    <property type="entry name" value="INSULINASE"/>
    <property type="match status" value="1"/>
</dbReference>
<dbReference type="AlphaFoldDB" id="A0A1S8MCE3"/>
<comment type="similarity">
    <text evidence="1 2">Belongs to the peptidase M16 family.</text>
</comment>
<evidence type="ECO:0000256" key="1">
    <source>
        <dbReference type="ARBA" id="ARBA00007261"/>
    </source>
</evidence>
<dbReference type="RefSeq" id="WP_077833026.1">
    <property type="nucleotide sequence ID" value="NZ_CP096983.1"/>
</dbReference>
<name>A0A1S8MCE3_9CLOT</name>
<dbReference type="GO" id="GO:0004222">
    <property type="term" value="F:metalloendopeptidase activity"/>
    <property type="evidence" value="ECO:0007669"/>
    <property type="project" value="InterPro"/>
</dbReference>
<keyword evidence="3" id="KW-0378">Hydrolase</keyword>
<dbReference type="STRING" id="84029.CROST_12940"/>
<dbReference type="InterPro" id="IPR001431">
    <property type="entry name" value="Pept_M16_Zn_BS"/>
</dbReference>
<dbReference type="InterPro" id="IPR011765">
    <property type="entry name" value="Pept_M16_N"/>
</dbReference>
<dbReference type="InterPro" id="IPR011249">
    <property type="entry name" value="Metalloenz_LuxS/M16"/>
</dbReference>
<keyword evidence="3" id="KW-0645">Protease</keyword>
<dbReference type="InterPro" id="IPR050361">
    <property type="entry name" value="MPP/UQCRC_Complex"/>
</dbReference>
<dbReference type="Pfam" id="PF00675">
    <property type="entry name" value="Peptidase_M16"/>
    <property type="match status" value="1"/>
</dbReference>
<dbReference type="Gene3D" id="3.30.830.10">
    <property type="entry name" value="Metalloenzyme, LuxS/M16 peptidase-like"/>
    <property type="match status" value="2"/>
</dbReference>
<dbReference type="EC" id="3.4.24.-" evidence="3"/>
<dbReference type="PANTHER" id="PTHR11851:SF49">
    <property type="entry name" value="MITOCHONDRIAL-PROCESSING PEPTIDASE SUBUNIT ALPHA"/>
    <property type="match status" value="1"/>
</dbReference>
<keyword evidence="4" id="KW-1185">Reference proteome</keyword>
<evidence type="ECO:0000313" key="3">
    <source>
        <dbReference type="EMBL" id="URZ12333.1"/>
    </source>
</evidence>
<dbReference type="PANTHER" id="PTHR11851">
    <property type="entry name" value="METALLOPROTEASE"/>
    <property type="match status" value="1"/>
</dbReference>
<dbReference type="Pfam" id="PF05193">
    <property type="entry name" value="Peptidase_M16_C"/>
    <property type="match status" value="1"/>
</dbReference>
<evidence type="ECO:0000313" key="4">
    <source>
        <dbReference type="Proteomes" id="UP000190951"/>
    </source>
</evidence>
<protein>
    <submittedName>
        <fullName evidence="3">Zinc protease</fullName>
        <ecNumber evidence="3">3.4.24.-</ecNumber>
    </submittedName>
</protein>
<gene>
    <name evidence="3" type="ORF">CROST_030550</name>
</gene>
<sequence>MNNNIFDSKELKLHNGLRIVSIKKETELFSLHAGVKIGSIYESDEQRGAAHFVEHMLFKGTRNLTNEELNKSFENLGGEYNAYTDYNCTVYSITALCDEINKAVELISDMLQNPSFDEKEFKKEKKVILSEINSNKDDIEDYCYTKVHEIGFSKSPLKYDTIGTKSNIEGFTAEFIKDFYKTYYLPNNSYIVIVSKFNHEEIFDLVKQHFNSWTEGKLEDKSIIVEENIPKIVTNYKKDITQSSIIYMFTAYNLNRFEEAALKILNYKLGESANSILFREIRENKGLAYDIYSDLNLSKHVKTMYIYTAVDNENVKEAMNSINESIEKIKKDEKTLDEDSILLMKKVLKTSLAFTIEDTTDIGNYVVHQYIDDENIYEFLEDMKYVDTIKNEDVRQIARKVLSNPSIYIVKAKGSV</sequence>
<dbReference type="GO" id="GO:0046872">
    <property type="term" value="F:metal ion binding"/>
    <property type="evidence" value="ECO:0007669"/>
    <property type="project" value="InterPro"/>
</dbReference>
<dbReference type="InterPro" id="IPR007863">
    <property type="entry name" value="Peptidase_M16_C"/>
</dbReference>
<dbReference type="SUPFAM" id="SSF63411">
    <property type="entry name" value="LuxS/MPP-like metallohydrolase"/>
    <property type="match status" value="2"/>
</dbReference>
<evidence type="ECO:0000256" key="2">
    <source>
        <dbReference type="RuleBase" id="RU004447"/>
    </source>
</evidence>
<organism evidence="3 4">
    <name type="scientific">Clostridium felsineum</name>
    <dbReference type="NCBI Taxonomy" id="36839"/>
    <lineage>
        <taxon>Bacteria</taxon>
        <taxon>Bacillati</taxon>
        <taxon>Bacillota</taxon>
        <taxon>Clostridia</taxon>
        <taxon>Eubacteriales</taxon>
        <taxon>Clostridiaceae</taxon>
        <taxon>Clostridium</taxon>
    </lineage>
</organism>
<dbReference type="GO" id="GO:0006508">
    <property type="term" value="P:proteolysis"/>
    <property type="evidence" value="ECO:0007669"/>
    <property type="project" value="UniProtKB-KW"/>
</dbReference>